<organism evidence="6 7">
    <name type="scientific">Butyricimonas faecalis</name>
    <dbReference type="NCBI Taxonomy" id="2093856"/>
    <lineage>
        <taxon>Bacteria</taxon>
        <taxon>Pseudomonadati</taxon>
        <taxon>Bacteroidota</taxon>
        <taxon>Bacteroidia</taxon>
        <taxon>Bacteroidales</taxon>
        <taxon>Odoribacteraceae</taxon>
        <taxon>Butyricimonas</taxon>
    </lineage>
</organism>
<dbReference type="GO" id="GO:0006508">
    <property type="term" value="P:proteolysis"/>
    <property type="evidence" value="ECO:0007669"/>
    <property type="project" value="InterPro"/>
</dbReference>
<feature type="domain" description="Peptidase M16 N-terminal" evidence="4">
    <location>
        <begin position="64"/>
        <end position="180"/>
    </location>
</feature>
<dbReference type="Pfam" id="PF05193">
    <property type="entry name" value="Peptidase_M16_C"/>
    <property type="match status" value="2"/>
</dbReference>
<sequence>MRTILEQIILGIFLLIVGSGITSAQQLNMGDILPQDTSVRVGKLDNGMRYYLRHNAKSTGLADFYIVYDVGSVQEEDSQNGLAHFLEHMMFNGTKHFPGDSMIRWLESIGMQFGTNLNAATGMEMTYYQLTQVPLKRESIVDSMLLILHDWSGYLALEDKKIDKERGVIVEELRQRNNAQFRVGNKAAASVFGDTRHAHRNMLGTEEFLRTFDPQVLRDFYKCWYRPDLQAIVIVGDFDVNEMEGKLKKVMADIPVAQHPKAKEVIRIPDNATPVVAVITDPEQQTCNANFYIRRAAVPKELNNRVGATYMNMMIHVATAMMNVRFGELAQQEGCPFASARLQNVPLTNTCDALELQVVARGNAIAEAFTSAYGELERVRRFGFTEEELEQVRTGILRGGKYAYETAGERENGMLVWECINHYVKNVPLMSPRHKWAVTQLMLAKQMTLQQVNELMQQLVSLANNVLVITAPEKEKDALPQTEVWENFFSWVRTVEMEPYRTEKIDRPLLSEEITPGRVVKTKKGKYGSTVWMLKNGIRVVVLPTADSPYQIVMNGQASGGLSMVPTEDYYSASMLAQLVSASGVGDFTAEQLRKVLGGKAVNVQPVINRFSTDINGSAAKGDVETMLQLTYLYFTRPNFDRGRFDMMIAANRMNLENSVNSPDFMMTQMVNKVTYGDQPRTQIPNEQILAGIDFDKIASWYRNLFTDAAGNYTFYFVGDIDMETFKPLVEKYIGGLPRGRQRLGWKDDGVRVLPGMKEEREEIRMETARSMVSLAYSGEMEYTQQNMMTLSMLSACLQSRYNQVIREEKGGSYGVSVNGVLSRQPIGMYDLKVTFQTNPDVVEELVRVVKDELARIADNGPDLDDLNKHLEYWRKMEAQDTKNVQTRLILLQTYYTWGEDWDADRDKLLNAITPEKVQELARRIMTDGNLKEVVVNPMAKAVQ</sequence>
<evidence type="ECO:0000256" key="3">
    <source>
        <dbReference type="RuleBase" id="RU004447"/>
    </source>
</evidence>
<dbReference type="AlphaFoldDB" id="A0A3Q9IQ41"/>
<dbReference type="InterPro" id="IPR011249">
    <property type="entry name" value="Metalloenz_LuxS/M16"/>
</dbReference>
<feature type="domain" description="Peptidase M16 C-terminal" evidence="5">
    <location>
        <begin position="693"/>
        <end position="870"/>
    </location>
</feature>
<dbReference type="KEGG" id="buy:D8S85_14350"/>
<evidence type="ECO:0000259" key="4">
    <source>
        <dbReference type="Pfam" id="PF00675"/>
    </source>
</evidence>
<dbReference type="GO" id="GO:0004222">
    <property type="term" value="F:metalloendopeptidase activity"/>
    <property type="evidence" value="ECO:0007669"/>
    <property type="project" value="InterPro"/>
</dbReference>
<dbReference type="InterPro" id="IPR007863">
    <property type="entry name" value="Peptidase_M16_C"/>
</dbReference>
<keyword evidence="7" id="KW-1185">Reference proteome</keyword>
<evidence type="ECO:0000256" key="1">
    <source>
        <dbReference type="ARBA" id="ARBA00001947"/>
    </source>
</evidence>
<dbReference type="SUPFAM" id="SSF63411">
    <property type="entry name" value="LuxS/MPP-like metallohydrolase"/>
    <property type="match status" value="4"/>
</dbReference>
<proteinExistence type="inferred from homology"/>
<dbReference type="Pfam" id="PF00675">
    <property type="entry name" value="Peptidase_M16"/>
    <property type="match status" value="1"/>
</dbReference>
<evidence type="ECO:0000313" key="7">
    <source>
        <dbReference type="Proteomes" id="UP000270673"/>
    </source>
</evidence>
<dbReference type="RefSeq" id="WP_106481261.1">
    <property type="nucleotide sequence ID" value="NZ_CP032819.1"/>
</dbReference>
<evidence type="ECO:0000313" key="6">
    <source>
        <dbReference type="EMBL" id="AZS30610.1"/>
    </source>
</evidence>
<dbReference type="Gene3D" id="3.30.830.10">
    <property type="entry name" value="Metalloenzyme, LuxS/M16 peptidase-like"/>
    <property type="match status" value="4"/>
</dbReference>
<dbReference type="GO" id="GO:0046872">
    <property type="term" value="F:metal ion binding"/>
    <property type="evidence" value="ECO:0007669"/>
    <property type="project" value="InterPro"/>
</dbReference>
<dbReference type="InterPro" id="IPR050361">
    <property type="entry name" value="MPP/UQCRC_Complex"/>
</dbReference>
<accession>A0A3Q9IQ41</accession>
<dbReference type="InterPro" id="IPR011765">
    <property type="entry name" value="Pept_M16_N"/>
</dbReference>
<gene>
    <name evidence="6" type="ORF">D8S85_14350</name>
</gene>
<feature type="domain" description="Peptidase M16 C-terminal" evidence="5">
    <location>
        <begin position="212"/>
        <end position="394"/>
    </location>
</feature>
<dbReference type="InterPro" id="IPR001431">
    <property type="entry name" value="Pept_M16_Zn_BS"/>
</dbReference>
<evidence type="ECO:0000259" key="5">
    <source>
        <dbReference type="Pfam" id="PF05193"/>
    </source>
</evidence>
<dbReference type="Proteomes" id="UP000270673">
    <property type="component" value="Chromosome"/>
</dbReference>
<dbReference type="PANTHER" id="PTHR11851:SF49">
    <property type="entry name" value="MITOCHONDRIAL-PROCESSING PEPTIDASE SUBUNIT ALPHA"/>
    <property type="match status" value="1"/>
</dbReference>
<dbReference type="OrthoDB" id="9811314at2"/>
<name>A0A3Q9IQ41_9BACT</name>
<dbReference type="EMBL" id="CP032819">
    <property type="protein sequence ID" value="AZS30610.1"/>
    <property type="molecule type" value="Genomic_DNA"/>
</dbReference>
<dbReference type="PROSITE" id="PS00143">
    <property type="entry name" value="INSULINASE"/>
    <property type="match status" value="1"/>
</dbReference>
<protein>
    <submittedName>
        <fullName evidence="6">Insulinase family protein</fullName>
    </submittedName>
</protein>
<comment type="similarity">
    <text evidence="2 3">Belongs to the peptidase M16 family.</text>
</comment>
<evidence type="ECO:0000256" key="2">
    <source>
        <dbReference type="ARBA" id="ARBA00007261"/>
    </source>
</evidence>
<dbReference type="PANTHER" id="PTHR11851">
    <property type="entry name" value="METALLOPROTEASE"/>
    <property type="match status" value="1"/>
</dbReference>
<reference evidence="6 7" key="1">
    <citation type="submission" date="2018-10" db="EMBL/GenBank/DDBJ databases">
        <title>Butyricimonas faecalis sp. nov., isolated from human faeces and emended description of the genus Butyricimonas.</title>
        <authorList>
            <person name="Le Roy T."/>
            <person name="Van der Smissen P."/>
            <person name="Paquot A."/>
            <person name="Delzenne N."/>
            <person name="Muccioli G."/>
            <person name="Collet J.-F."/>
            <person name="Cani P.D."/>
        </authorList>
    </citation>
    <scope>NUCLEOTIDE SEQUENCE [LARGE SCALE GENOMIC DNA]</scope>
    <source>
        <strain evidence="6 7">H184</strain>
    </source>
</reference>
<comment type="cofactor">
    <cofactor evidence="1">
        <name>Zn(2+)</name>
        <dbReference type="ChEBI" id="CHEBI:29105"/>
    </cofactor>
</comment>